<proteinExistence type="inferred from homology"/>
<feature type="coiled-coil region" evidence="16">
    <location>
        <begin position="297"/>
        <end position="331"/>
    </location>
</feature>
<keyword evidence="20" id="KW-1185">Reference proteome</keyword>
<dbReference type="PANTHER" id="PTHR47968:SF36">
    <property type="entry name" value="KINESIN HEAVY CHAIN ISOFORM X1"/>
    <property type="match status" value="1"/>
</dbReference>
<feature type="binding site" evidence="15">
    <location>
        <begin position="86"/>
        <end position="93"/>
    </location>
    <ligand>
        <name>ATP</name>
        <dbReference type="ChEBI" id="CHEBI:30616"/>
    </ligand>
</feature>
<evidence type="ECO:0000256" key="15">
    <source>
        <dbReference type="PROSITE-ProRule" id="PRU00283"/>
    </source>
</evidence>
<evidence type="ECO:0000256" key="1">
    <source>
        <dbReference type="ARBA" id="ARBA00004245"/>
    </source>
</evidence>
<dbReference type="GO" id="GO:0048731">
    <property type="term" value="P:system development"/>
    <property type="evidence" value="ECO:0007669"/>
    <property type="project" value="UniProtKB-ARBA"/>
</dbReference>
<dbReference type="GO" id="GO:0005874">
    <property type="term" value="C:microtubule"/>
    <property type="evidence" value="ECO:0007669"/>
    <property type="project" value="UniProtKB-KW"/>
</dbReference>
<dbReference type="InterPro" id="IPR027640">
    <property type="entry name" value="Kinesin-like_fam"/>
</dbReference>
<dbReference type="PROSITE" id="PS50067">
    <property type="entry name" value="KINESIN_MOTOR_2"/>
    <property type="match status" value="1"/>
</dbReference>
<keyword evidence="7" id="KW-0256">Endoplasmic reticulum</keyword>
<keyword evidence="5" id="KW-0493">Microtubule</keyword>
<feature type="coiled-coil region" evidence="16">
    <location>
        <begin position="551"/>
        <end position="578"/>
    </location>
</feature>
<feature type="transmembrane region" description="Helical" evidence="17">
    <location>
        <begin position="1258"/>
        <end position="1278"/>
    </location>
</feature>
<organism evidence="19 20">
    <name type="scientific">Bagarius yarrelli</name>
    <name type="common">Goonch</name>
    <name type="synonym">Bagrus yarrelli</name>
    <dbReference type="NCBI Taxonomy" id="175774"/>
    <lineage>
        <taxon>Eukaryota</taxon>
        <taxon>Metazoa</taxon>
        <taxon>Chordata</taxon>
        <taxon>Craniata</taxon>
        <taxon>Vertebrata</taxon>
        <taxon>Euteleostomi</taxon>
        <taxon>Actinopterygii</taxon>
        <taxon>Neopterygii</taxon>
        <taxon>Teleostei</taxon>
        <taxon>Ostariophysi</taxon>
        <taxon>Siluriformes</taxon>
        <taxon>Sisoridae</taxon>
        <taxon>Sisorinae</taxon>
        <taxon>Bagarius</taxon>
    </lineage>
</organism>
<evidence type="ECO:0000256" key="13">
    <source>
        <dbReference type="ARBA" id="ARBA00023212"/>
    </source>
</evidence>
<reference evidence="19 20" key="1">
    <citation type="journal article" date="2019" name="Genome Biol. Evol.">
        <title>Whole-Genome Sequencing of the Giant Devil Catfish, Bagarius yarrelli.</title>
        <authorList>
            <person name="Jiang W."/>
            <person name="Lv Y."/>
            <person name="Cheng L."/>
            <person name="Yang K."/>
            <person name="Chao B."/>
            <person name="Wang X."/>
            <person name="Li Y."/>
            <person name="Pan X."/>
            <person name="You X."/>
            <person name="Zhang Y."/>
            <person name="Yang J."/>
            <person name="Li J."/>
            <person name="Zhang X."/>
            <person name="Liu S."/>
            <person name="Sun C."/>
            <person name="Yang J."/>
            <person name="Shi Q."/>
        </authorList>
    </citation>
    <scope>NUCLEOTIDE SEQUENCE [LARGE SCALE GENOMIC DNA]</scope>
    <source>
        <strain evidence="19">JWS20170419001</strain>
        <tissue evidence="19">Muscle</tissue>
    </source>
</reference>
<gene>
    <name evidence="19" type="ORF">Baya_2518</name>
</gene>
<evidence type="ECO:0000256" key="17">
    <source>
        <dbReference type="SAM" id="Phobius"/>
    </source>
</evidence>
<keyword evidence="4 17" id="KW-0812">Transmembrane</keyword>
<sequence>MAEVDAECNIKVLCRFRPLNQYEILRGDKFLPVFQRDDTVIIGGKSFVFDRVFPTNSTQDQIYNSCAKQIVKDVLNGYNGTIFAYGQTSSGKTHTMEVSYFEIYMDKIRDLLDVSKTNLSVHEDKNRVPYVKGCTERFVSSPEEIIDVIDEGKSNRHVAVTNMNEHSSRSHSIFLINIKQEHVETEQKLSGKLYLVDLAGSEKVSKTGAEGSVLDEAKNINKSLSALGNVISALAEGTKTHVPYRDSKMTRILQDSLGGNCRTTMFICCSPSSYNEAETKSTLMFGQRAKTIKNTVSVNLELTAEQYRKKYEKEKEKNRLLKESVYRLEAELNRWRNGEAVPDVEQDSVCGVESDPSEDAALDYSISAPSSVPLAVTEETLCILYKQLDEKDDAINLQSQLVEKLKKQMLDQEEFLASSRADNDQIRCELGHLQAQSESAKAEVKEVLQALEELALSYDHKSHEVEDKRMENKLLTHELAQKMTDLMCLETEFSQLQEMNIQQRKCITDVLNTLLKDLSEFSNILGSGEIRLSQDLSGVLEGEYAMVCIYISKVKSELKSLVNRCRQLENLQTDSQRKMEETGRELSSCQLLISQQEGSNPESQHKQLGHLRDDINSKQKIIDELTDDNRRLVMELQQLHTKFVSLKSQECEKSAQLEELKYLNERQEQAKQDMKRLEETVAFELQSLHNLKKLFVQDLTIRVKRCSEIELDDSGGFSTQKQKISFLENNLEQLTKVHKQLVRDNADLRCELPKLEKRLRSTTERVRALEAALKEAKEGAMKDRRCYQQEVERIREVMRTRNFFHRPNTALIAKPVRPGHYPPYSQINHMFMRTSNPRIEFSNLLFQRSVQPHIKTKSNTVDKVPKDIDSTANESLNCTHKLKTDNGKLLNDSITAFLFHWLKMQDGKVFVPRQSILDELFEITHIQTIYHMFVAALLLFIISTLAVDYIDQGRLVLEFDLFFYAFGQLGTVIWAWIIMFCYTLLGPYYILNQWRELHHTYQWKFVVSIATAVVLLTAEMSVLGYFPVYVVLHYQLPPASRFIVILEQIRFLMKSYSFIRETVVAVHRTESIKGKVARFPSLYSYLYFLFCPTLIYREEYPRNPYIRWNYVKRNFAMILGSLFYLYFILVRLCIPVYMNKSNQPFSRRTLVLAVFHSTLPGMLILLLGFFAFLHCWLNAFAEMLRFADRMFYKDWWNSTSFANYYRTWNIVVHDWLYYYAYKDFLWLSGHRLRSVATLSVFAVSAFVHEYAFTMGFGFFYPVMFCLFAIIGVVFNFTLNDKRKSPVWNIIMWTCLFIGQGMQVCLYCLEWNAQVHCPRTGPVSYCCGEAGRFLLPALPIKTFHKAARYHGDDDHSHKQGRGDTNHQWYKKKISGWTKKGKKNL</sequence>
<dbReference type="InterPro" id="IPR004299">
    <property type="entry name" value="MBOAT_fam"/>
</dbReference>
<dbReference type="EMBL" id="VCAZ01000007">
    <property type="protein sequence ID" value="TVK90437.1"/>
    <property type="molecule type" value="Genomic_DNA"/>
</dbReference>
<dbReference type="GO" id="GO:0005524">
    <property type="term" value="F:ATP binding"/>
    <property type="evidence" value="ECO:0007669"/>
    <property type="project" value="UniProtKB-UniRule"/>
</dbReference>
<dbReference type="InterPro" id="IPR001752">
    <property type="entry name" value="Kinesin_motor_dom"/>
</dbReference>
<accession>A0A556VXQ7</accession>
<evidence type="ECO:0000256" key="10">
    <source>
        <dbReference type="ARBA" id="ARBA00023054"/>
    </source>
</evidence>
<dbReference type="SUPFAM" id="SSF52540">
    <property type="entry name" value="P-loop containing nucleoside triphosphate hydrolases"/>
    <property type="match status" value="1"/>
</dbReference>
<feature type="transmembrane region" description="Helical" evidence="17">
    <location>
        <begin position="1076"/>
        <end position="1095"/>
    </location>
</feature>
<evidence type="ECO:0000256" key="12">
    <source>
        <dbReference type="ARBA" id="ARBA00023175"/>
    </source>
</evidence>
<dbReference type="PANTHER" id="PTHR47968">
    <property type="entry name" value="CENTROMERE PROTEIN E"/>
    <property type="match status" value="1"/>
</dbReference>
<dbReference type="InterPro" id="IPR027417">
    <property type="entry name" value="P-loop_NTPase"/>
</dbReference>
<evidence type="ECO:0000256" key="4">
    <source>
        <dbReference type="ARBA" id="ARBA00022692"/>
    </source>
</evidence>
<protein>
    <recommendedName>
        <fullName evidence="14">Kinesin heavy chain</fullName>
    </recommendedName>
</protein>
<feature type="coiled-coil region" evidence="16">
    <location>
        <begin position="622"/>
        <end position="779"/>
    </location>
</feature>
<evidence type="ECO:0000259" key="18">
    <source>
        <dbReference type="PROSITE" id="PS50067"/>
    </source>
</evidence>
<feature type="transmembrane region" description="Helical" evidence="17">
    <location>
        <begin position="1150"/>
        <end position="1181"/>
    </location>
</feature>
<evidence type="ECO:0000256" key="11">
    <source>
        <dbReference type="ARBA" id="ARBA00023136"/>
    </source>
</evidence>
<dbReference type="GO" id="GO:0098957">
    <property type="term" value="P:anterograde axonal transport of mitochondrion"/>
    <property type="evidence" value="ECO:0007669"/>
    <property type="project" value="UniProtKB-ARBA"/>
</dbReference>
<evidence type="ECO:0000313" key="20">
    <source>
        <dbReference type="Proteomes" id="UP000319801"/>
    </source>
</evidence>
<dbReference type="InterPro" id="IPR059182">
    <property type="entry name" value="Khc_C"/>
</dbReference>
<evidence type="ECO:0000256" key="8">
    <source>
        <dbReference type="ARBA" id="ARBA00022840"/>
    </source>
</evidence>
<keyword evidence="12 15" id="KW-0505">Motor protein</keyword>
<comment type="subcellular location">
    <subcellularLocation>
        <location evidence="1">Cytoplasm</location>
        <location evidence="1">Cytoskeleton</location>
    </subcellularLocation>
    <subcellularLocation>
        <location evidence="2">Endoplasmic reticulum membrane</location>
        <topology evidence="2">Multi-pass membrane protein</topology>
    </subcellularLocation>
</comment>
<feature type="domain" description="Kinesin motor" evidence="18">
    <location>
        <begin position="9"/>
        <end position="292"/>
    </location>
</feature>
<dbReference type="Gene3D" id="6.10.250.1590">
    <property type="match status" value="1"/>
</dbReference>
<keyword evidence="9 17" id="KW-1133">Transmembrane helix</keyword>
<dbReference type="PROSITE" id="PS00411">
    <property type="entry name" value="KINESIN_MOTOR_1"/>
    <property type="match status" value="1"/>
</dbReference>
<dbReference type="CDD" id="cd01369">
    <property type="entry name" value="KISc_KHC_KIF5"/>
    <property type="match status" value="1"/>
</dbReference>
<dbReference type="Pfam" id="PF00225">
    <property type="entry name" value="Kinesin"/>
    <property type="match status" value="1"/>
</dbReference>
<dbReference type="Pfam" id="PF03062">
    <property type="entry name" value="MBOAT"/>
    <property type="match status" value="1"/>
</dbReference>
<dbReference type="GO" id="GO:0030951">
    <property type="term" value="P:establishment or maintenance of microtubule cytoskeleton polarity"/>
    <property type="evidence" value="ECO:0007669"/>
    <property type="project" value="UniProtKB-ARBA"/>
</dbReference>
<keyword evidence="8 15" id="KW-0067">ATP-binding</keyword>
<evidence type="ECO:0000256" key="2">
    <source>
        <dbReference type="ARBA" id="ARBA00004477"/>
    </source>
</evidence>
<evidence type="ECO:0000256" key="6">
    <source>
        <dbReference type="ARBA" id="ARBA00022741"/>
    </source>
</evidence>
<dbReference type="Gene3D" id="3.40.850.10">
    <property type="entry name" value="Kinesin motor domain"/>
    <property type="match status" value="2"/>
</dbReference>
<feature type="coiled-coil region" evidence="16">
    <location>
        <begin position="388"/>
        <end position="457"/>
    </location>
</feature>
<evidence type="ECO:0000256" key="5">
    <source>
        <dbReference type="ARBA" id="ARBA00022701"/>
    </source>
</evidence>
<dbReference type="SMART" id="SM00129">
    <property type="entry name" value="KISc"/>
    <property type="match status" value="1"/>
</dbReference>
<dbReference type="GO" id="GO:0007097">
    <property type="term" value="P:nuclear migration"/>
    <property type="evidence" value="ECO:0007669"/>
    <property type="project" value="UniProtKB-ARBA"/>
</dbReference>
<dbReference type="GO" id="GO:0008017">
    <property type="term" value="F:microtubule binding"/>
    <property type="evidence" value="ECO:0007669"/>
    <property type="project" value="InterPro"/>
</dbReference>
<keyword evidence="6 15" id="KW-0547">Nucleotide-binding</keyword>
<dbReference type="GO" id="GO:0005789">
    <property type="term" value="C:endoplasmic reticulum membrane"/>
    <property type="evidence" value="ECO:0007669"/>
    <property type="project" value="UniProtKB-SubCell"/>
</dbReference>
<feature type="transmembrane region" description="Helical" evidence="17">
    <location>
        <begin position="1115"/>
        <end position="1138"/>
    </location>
</feature>
<dbReference type="FunFam" id="3.40.850.10:FF:000067">
    <property type="entry name" value="Kinesin-like protein"/>
    <property type="match status" value="1"/>
</dbReference>
<evidence type="ECO:0000313" key="19">
    <source>
        <dbReference type="EMBL" id="TVK90437.1"/>
    </source>
</evidence>
<dbReference type="CDD" id="cd23649">
    <property type="entry name" value="Khc_CBD_cc"/>
    <property type="match status" value="1"/>
</dbReference>
<evidence type="ECO:0000256" key="3">
    <source>
        <dbReference type="ARBA" id="ARBA00022490"/>
    </source>
</evidence>
<evidence type="ECO:0000256" key="9">
    <source>
        <dbReference type="ARBA" id="ARBA00022989"/>
    </source>
</evidence>
<evidence type="ECO:0000256" key="14">
    <source>
        <dbReference type="ARBA" id="ARBA00069521"/>
    </source>
</evidence>
<evidence type="ECO:0000256" key="7">
    <source>
        <dbReference type="ARBA" id="ARBA00022824"/>
    </source>
</evidence>
<dbReference type="PRINTS" id="PR00380">
    <property type="entry name" value="KINESINHEAVY"/>
</dbReference>
<dbReference type="OrthoDB" id="3176171at2759"/>
<keyword evidence="11 17" id="KW-0472">Membrane</keyword>
<dbReference type="GO" id="GO:0032991">
    <property type="term" value="C:protein-containing complex"/>
    <property type="evidence" value="ECO:0007669"/>
    <property type="project" value="UniProtKB-ARBA"/>
</dbReference>
<dbReference type="GO" id="GO:0048489">
    <property type="term" value="P:synaptic vesicle transport"/>
    <property type="evidence" value="ECO:0007669"/>
    <property type="project" value="UniProtKB-ARBA"/>
</dbReference>
<dbReference type="GO" id="GO:0003777">
    <property type="term" value="F:microtubule motor activity"/>
    <property type="evidence" value="ECO:0007669"/>
    <property type="project" value="InterPro"/>
</dbReference>
<dbReference type="GO" id="GO:0007292">
    <property type="term" value="P:female gamete generation"/>
    <property type="evidence" value="ECO:0007669"/>
    <property type="project" value="UniProtKB-ARBA"/>
</dbReference>
<comment type="caution">
    <text evidence="19">The sequence shown here is derived from an EMBL/GenBank/DDBJ whole genome shotgun (WGS) entry which is preliminary data.</text>
</comment>
<feature type="transmembrane region" description="Helical" evidence="17">
    <location>
        <begin position="1005"/>
        <end position="1032"/>
    </location>
</feature>
<evidence type="ECO:0000256" key="16">
    <source>
        <dbReference type="SAM" id="Coils"/>
    </source>
</evidence>
<dbReference type="InterPro" id="IPR019821">
    <property type="entry name" value="Kinesin_motor_CS"/>
</dbReference>
<keyword evidence="10 16" id="KW-0175">Coiled coil</keyword>
<dbReference type="Proteomes" id="UP000319801">
    <property type="component" value="Unassembled WGS sequence"/>
</dbReference>
<feature type="transmembrane region" description="Helical" evidence="17">
    <location>
        <begin position="962"/>
        <end position="985"/>
    </location>
</feature>
<keyword evidence="3" id="KW-0963">Cytoplasm</keyword>
<name>A0A556VXQ7_BAGYA</name>
<dbReference type="InterPro" id="IPR036961">
    <property type="entry name" value="Kinesin_motor_dom_sf"/>
</dbReference>
<keyword evidence="13" id="KW-0206">Cytoskeleton</keyword>
<dbReference type="GO" id="GO:1904115">
    <property type="term" value="C:axon cytoplasm"/>
    <property type="evidence" value="ECO:0007669"/>
    <property type="project" value="GOC"/>
</dbReference>
<comment type="similarity">
    <text evidence="15">Belongs to the TRAFAC class myosin-kinesin ATPase superfamily. Kinesin family.</text>
</comment>